<dbReference type="Proteomes" id="UP000478052">
    <property type="component" value="Unassembled WGS sequence"/>
</dbReference>
<comment type="caution">
    <text evidence="1">The sequence shown here is derived from an EMBL/GenBank/DDBJ whole genome shotgun (WGS) entry which is preliminary data.</text>
</comment>
<evidence type="ECO:0000313" key="2">
    <source>
        <dbReference type="Proteomes" id="UP000478052"/>
    </source>
</evidence>
<organism evidence="1 2">
    <name type="scientific">Aphis craccivora</name>
    <name type="common">Cowpea aphid</name>
    <dbReference type="NCBI Taxonomy" id="307492"/>
    <lineage>
        <taxon>Eukaryota</taxon>
        <taxon>Metazoa</taxon>
        <taxon>Ecdysozoa</taxon>
        <taxon>Arthropoda</taxon>
        <taxon>Hexapoda</taxon>
        <taxon>Insecta</taxon>
        <taxon>Pterygota</taxon>
        <taxon>Neoptera</taxon>
        <taxon>Paraneoptera</taxon>
        <taxon>Hemiptera</taxon>
        <taxon>Sternorrhyncha</taxon>
        <taxon>Aphidomorpha</taxon>
        <taxon>Aphidoidea</taxon>
        <taxon>Aphididae</taxon>
        <taxon>Aphidini</taxon>
        <taxon>Aphis</taxon>
        <taxon>Aphis</taxon>
    </lineage>
</organism>
<sequence length="207" mass="21875">MSQYNVSIIAAVRALVRSPSLASNVAVSLVTVVCPSAIRTCVGCPFWGMPCVCAMFGLTYDLCACESSSAVTKPDLNSSSTAGVGILSERVRVTFIDVGCVAWRGSWFSTTKSVSLVAVCTAITKASVSVTSVLRVHFDGARVHFVVVVVVCGGDLLLIEIFCVGTGDICEDAERVNVRLMVISPSVLTNIVCEDLFVRAWVVEAAV</sequence>
<protein>
    <submittedName>
        <fullName evidence="1">Uncharacterized protein</fullName>
    </submittedName>
</protein>
<name>A0A6G0Y0H3_APHCR</name>
<accession>A0A6G0Y0H3</accession>
<evidence type="ECO:0000313" key="1">
    <source>
        <dbReference type="EMBL" id="KAF0746801.1"/>
    </source>
</evidence>
<reference evidence="1 2" key="1">
    <citation type="submission" date="2019-08" db="EMBL/GenBank/DDBJ databases">
        <title>Whole genome of Aphis craccivora.</title>
        <authorList>
            <person name="Voronova N.V."/>
            <person name="Shulinski R.S."/>
            <person name="Bandarenka Y.V."/>
            <person name="Zhorov D.G."/>
            <person name="Warner D."/>
        </authorList>
    </citation>
    <scope>NUCLEOTIDE SEQUENCE [LARGE SCALE GENOMIC DNA]</scope>
    <source>
        <strain evidence="1">180601</strain>
        <tissue evidence="1">Whole Body</tissue>
    </source>
</reference>
<dbReference type="EMBL" id="VUJU01007072">
    <property type="protein sequence ID" value="KAF0746801.1"/>
    <property type="molecule type" value="Genomic_DNA"/>
</dbReference>
<gene>
    <name evidence="1" type="ORF">FWK35_00022553</name>
</gene>
<proteinExistence type="predicted"/>
<dbReference type="AlphaFoldDB" id="A0A6G0Y0H3"/>
<keyword evidence="2" id="KW-1185">Reference proteome</keyword>